<evidence type="ECO:0000313" key="5">
    <source>
        <dbReference type="Proteomes" id="UP001501842"/>
    </source>
</evidence>
<gene>
    <name evidence="4" type="ORF">GCM10010439_62620</name>
</gene>
<dbReference type="InterPro" id="IPR050259">
    <property type="entry name" value="SDR"/>
</dbReference>
<dbReference type="PANTHER" id="PTHR42879">
    <property type="entry name" value="3-OXOACYL-(ACYL-CARRIER-PROTEIN) REDUCTASE"/>
    <property type="match status" value="1"/>
</dbReference>
<dbReference type="InterPro" id="IPR036291">
    <property type="entry name" value="NAD(P)-bd_dom_sf"/>
</dbReference>
<dbReference type="PROSITE" id="PS00061">
    <property type="entry name" value="ADH_SHORT"/>
    <property type="match status" value="1"/>
</dbReference>
<dbReference type="SMART" id="SM00822">
    <property type="entry name" value="PKS_KR"/>
    <property type="match status" value="1"/>
</dbReference>
<organism evidence="4 5">
    <name type="scientific">Actinocorallia aurantiaca</name>
    <dbReference type="NCBI Taxonomy" id="46204"/>
    <lineage>
        <taxon>Bacteria</taxon>
        <taxon>Bacillati</taxon>
        <taxon>Actinomycetota</taxon>
        <taxon>Actinomycetes</taxon>
        <taxon>Streptosporangiales</taxon>
        <taxon>Thermomonosporaceae</taxon>
        <taxon>Actinocorallia</taxon>
    </lineage>
</organism>
<feature type="domain" description="Ketoreductase" evidence="3">
    <location>
        <begin position="10"/>
        <end position="193"/>
    </location>
</feature>
<dbReference type="PRINTS" id="PR00081">
    <property type="entry name" value="GDHRDH"/>
</dbReference>
<dbReference type="InterPro" id="IPR002347">
    <property type="entry name" value="SDR_fam"/>
</dbReference>
<name>A0ABN3UNX3_9ACTN</name>
<dbReference type="SUPFAM" id="SSF51735">
    <property type="entry name" value="NAD(P)-binding Rossmann-fold domains"/>
    <property type="match status" value="1"/>
</dbReference>
<dbReference type="Proteomes" id="UP001501842">
    <property type="component" value="Unassembled WGS sequence"/>
</dbReference>
<evidence type="ECO:0000259" key="3">
    <source>
        <dbReference type="SMART" id="SM00822"/>
    </source>
</evidence>
<reference evidence="4 5" key="1">
    <citation type="journal article" date="2019" name="Int. J. Syst. Evol. Microbiol.">
        <title>The Global Catalogue of Microorganisms (GCM) 10K type strain sequencing project: providing services to taxonomists for standard genome sequencing and annotation.</title>
        <authorList>
            <consortium name="The Broad Institute Genomics Platform"/>
            <consortium name="The Broad Institute Genome Sequencing Center for Infectious Disease"/>
            <person name="Wu L."/>
            <person name="Ma J."/>
        </authorList>
    </citation>
    <scope>NUCLEOTIDE SEQUENCE [LARGE SCALE GENOMIC DNA]</scope>
    <source>
        <strain evidence="4 5">JCM 8201</strain>
    </source>
</reference>
<dbReference type="RefSeq" id="WP_344455957.1">
    <property type="nucleotide sequence ID" value="NZ_BAAATZ010000032.1"/>
</dbReference>
<proteinExistence type="inferred from homology"/>
<dbReference type="Gene3D" id="3.40.50.720">
    <property type="entry name" value="NAD(P)-binding Rossmann-like Domain"/>
    <property type="match status" value="1"/>
</dbReference>
<keyword evidence="5" id="KW-1185">Reference proteome</keyword>
<dbReference type="InterPro" id="IPR057326">
    <property type="entry name" value="KR_dom"/>
</dbReference>
<evidence type="ECO:0000256" key="2">
    <source>
        <dbReference type="RuleBase" id="RU000363"/>
    </source>
</evidence>
<comment type="caution">
    <text evidence="4">The sequence shown here is derived from an EMBL/GenBank/DDBJ whole genome shotgun (WGS) entry which is preliminary data.</text>
</comment>
<dbReference type="PRINTS" id="PR00080">
    <property type="entry name" value="SDRFAMILY"/>
</dbReference>
<dbReference type="PANTHER" id="PTHR42879:SF2">
    <property type="entry name" value="3-OXOACYL-[ACYL-CARRIER-PROTEIN] REDUCTASE FABG"/>
    <property type="match status" value="1"/>
</dbReference>
<dbReference type="InterPro" id="IPR020904">
    <property type="entry name" value="Sc_DH/Rdtase_CS"/>
</dbReference>
<evidence type="ECO:0000256" key="1">
    <source>
        <dbReference type="ARBA" id="ARBA00006484"/>
    </source>
</evidence>
<evidence type="ECO:0000313" key="4">
    <source>
        <dbReference type="EMBL" id="GAA2736172.1"/>
    </source>
</evidence>
<dbReference type="Pfam" id="PF00106">
    <property type="entry name" value="adh_short"/>
    <property type="match status" value="1"/>
</dbReference>
<protein>
    <submittedName>
        <fullName evidence="4">SDR family oxidoreductase</fullName>
    </submittedName>
</protein>
<dbReference type="EMBL" id="BAAATZ010000032">
    <property type="protein sequence ID" value="GAA2736172.1"/>
    <property type="molecule type" value="Genomic_DNA"/>
</dbReference>
<dbReference type="CDD" id="cd05233">
    <property type="entry name" value="SDR_c"/>
    <property type="match status" value="1"/>
</dbReference>
<comment type="similarity">
    <text evidence="1 2">Belongs to the short-chain dehydrogenases/reductases (SDR) family.</text>
</comment>
<accession>A0ABN3UNX3</accession>
<sequence>MNAVPALAGRTALVTGGGSGLGRAMARHLGLAGCRVIAVGRDTAKLASVAKEFGGLGLEIRTAVCDVADPESVSALRDELAGETVSILVNNAGVGGPVAPITDIEPEDWDAVFSSNVRSIYLMCRAFLPPMYERGDGDVVNLASVTGKRPLIRRTPYAASKMAVLGLTRTLAFEAGPRGVRVNSLSPGPVRGERMARNFRLEAQATGGTVEDAERAFVSRAALERLVEEDEVGAGLVAMLQIPGMCGADIDLSAGMIA</sequence>